<keyword evidence="6" id="KW-0812">Transmembrane</keyword>
<dbReference type="InterPro" id="IPR006665">
    <property type="entry name" value="OmpA-like"/>
</dbReference>
<dbReference type="GO" id="GO:0042597">
    <property type="term" value="C:periplasmic space"/>
    <property type="evidence" value="ECO:0007669"/>
    <property type="project" value="UniProtKB-SubCell"/>
</dbReference>
<keyword evidence="3" id="KW-0732">Signal</keyword>
<evidence type="ECO:0000256" key="1">
    <source>
        <dbReference type="ARBA" id="ARBA00004418"/>
    </source>
</evidence>
<accession>A0A518E013</accession>
<dbReference type="EMBL" id="CP036433">
    <property type="protein sequence ID" value="QDU97428.1"/>
    <property type="molecule type" value="Genomic_DNA"/>
</dbReference>
<keyword evidence="6" id="KW-1133">Transmembrane helix</keyword>
<evidence type="ECO:0000256" key="3">
    <source>
        <dbReference type="ARBA" id="ARBA00022729"/>
    </source>
</evidence>
<dbReference type="SUPFAM" id="SSF53850">
    <property type="entry name" value="Periplasmic binding protein-like II"/>
    <property type="match status" value="1"/>
</dbReference>
<dbReference type="InterPro" id="IPR036737">
    <property type="entry name" value="OmpA-like_sf"/>
</dbReference>
<evidence type="ECO:0000313" key="8">
    <source>
        <dbReference type="EMBL" id="QDU97428.1"/>
    </source>
</evidence>
<dbReference type="CDD" id="cd07185">
    <property type="entry name" value="OmpA_C-like"/>
    <property type="match status" value="1"/>
</dbReference>
<sequence>MAGKPKAPFYLVVGLVVVGLVGFAAWRSWDVIAPKGNQDAPGTIDKGDLPQTATAESPDAQGITTVAEPTYVPAQRLAEVRGASDYKALEDNTVRMALNVWAGWSPVILANNGHQAGKIWKTPDGEEFKLELVLIDDPTTMLQTYVSGDVHLGWGTLDMLPLFMEQLVDPSGKPIDSRVMPRIYQQVDWSNGGDGIVVRDTIKQVSDLRGKKIALAQNSPSHYFALNMLVAGGVQPAEVEFVFTADAFQAAAAFNSDKSISACVSWAPDIYNLEKVKGNKMLVTTATANRLIADVWFARADFARDHGPKVEAIVRGIFDAVEDLKKQENKQQVAQLMSAFYNIPADETLGMLGDAYSTGWGDNYQFFMNENYLANFERVWNNAYSLYGTIRVVTKPRVPYDQVMDFTYIKKLKGEARYEKQKAPVAQFDPRVMTEQEIEKNTFLTATHYLHFFPNSSELRRKVSRPDGQGGETEELYDPNVDFVLDKIGERIGQFETSRIVIEGHADASMKGEVDEDLVTKLSQARAEAVRDALIKKFSLDPNRFRAIGKGWKEPADPTEPNNHAQNRRVEVQILPAEGV</sequence>
<feature type="transmembrane region" description="Helical" evidence="6">
    <location>
        <begin position="7"/>
        <end position="26"/>
    </location>
</feature>
<evidence type="ECO:0000256" key="5">
    <source>
        <dbReference type="SAM" id="MobiDB-lite"/>
    </source>
</evidence>
<dbReference type="Proteomes" id="UP000317648">
    <property type="component" value="Chromosome"/>
</dbReference>
<dbReference type="PANTHER" id="PTHR30024">
    <property type="entry name" value="ALIPHATIC SULFONATES-BINDING PROTEIN-RELATED"/>
    <property type="match status" value="1"/>
</dbReference>
<dbReference type="Pfam" id="PF09084">
    <property type="entry name" value="NMT1"/>
    <property type="match status" value="1"/>
</dbReference>
<dbReference type="RefSeq" id="WP_145056201.1">
    <property type="nucleotide sequence ID" value="NZ_CP036433.1"/>
</dbReference>
<evidence type="ECO:0000256" key="6">
    <source>
        <dbReference type="SAM" id="Phobius"/>
    </source>
</evidence>
<dbReference type="GO" id="GO:0016020">
    <property type="term" value="C:membrane"/>
    <property type="evidence" value="ECO:0007669"/>
    <property type="project" value="UniProtKB-UniRule"/>
</dbReference>
<dbReference type="KEGG" id="lcre:Pla8534_52760"/>
<keyword evidence="4 6" id="KW-0472">Membrane</keyword>
<dbReference type="SUPFAM" id="SSF103088">
    <property type="entry name" value="OmpA-like"/>
    <property type="match status" value="1"/>
</dbReference>
<evidence type="ECO:0000256" key="4">
    <source>
        <dbReference type="PROSITE-ProRule" id="PRU00473"/>
    </source>
</evidence>
<reference evidence="8 9" key="1">
    <citation type="submission" date="2019-02" db="EMBL/GenBank/DDBJ databases">
        <title>Deep-cultivation of Planctomycetes and their phenomic and genomic characterization uncovers novel biology.</title>
        <authorList>
            <person name="Wiegand S."/>
            <person name="Jogler M."/>
            <person name="Boedeker C."/>
            <person name="Pinto D."/>
            <person name="Vollmers J."/>
            <person name="Rivas-Marin E."/>
            <person name="Kohn T."/>
            <person name="Peeters S.H."/>
            <person name="Heuer A."/>
            <person name="Rast P."/>
            <person name="Oberbeckmann S."/>
            <person name="Bunk B."/>
            <person name="Jeske O."/>
            <person name="Meyerdierks A."/>
            <person name="Storesund J.E."/>
            <person name="Kallscheuer N."/>
            <person name="Luecker S."/>
            <person name="Lage O.M."/>
            <person name="Pohl T."/>
            <person name="Merkel B.J."/>
            <person name="Hornburger P."/>
            <person name="Mueller R.-W."/>
            <person name="Bruemmer F."/>
            <person name="Labrenz M."/>
            <person name="Spormann A.M."/>
            <person name="Op den Camp H."/>
            <person name="Overmann J."/>
            <person name="Amann R."/>
            <person name="Jetten M.S.M."/>
            <person name="Mascher T."/>
            <person name="Medema M.H."/>
            <person name="Devos D.P."/>
            <person name="Kaster A.-K."/>
            <person name="Ovreas L."/>
            <person name="Rohde M."/>
            <person name="Galperin M.Y."/>
            <person name="Jogler C."/>
        </authorList>
    </citation>
    <scope>NUCLEOTIDE SEQUENCE [LARGE SCALE GENOMIC DNA]</scope>
    <source>
        <strain evidence="8 9">Pla85_3_4</strain>
    </source>
</reference>
<comment type="subcellular location">
    <subcellularLocation>
        <location evidence="1">Periplasm</location>
    </subcellularLocation>
</comment>
<dbReference type="PROSITE" id="PS51123">
    <property type="entry name" value="OMPA_2"/>
    <property type="match status" value="1"/>
</dbReference>
<dbReference type="Gene3D" id="3.40.190.10">
    <property type="entry name" value="Periplasmic binding protein-like II"/>
    <property type="match status" value="1"/>
</dbReference>
<dbReference type="OrthoDB" id="9815602at2"/>
<evidence type="ECO:0000259" key="7">
    <source>
        <dbReference type="PROSITE" id="PS51123"/>
    </source>
</evidence>
<dbReference type="AlphaFoldDB" id="A0A518E013"/>
<dbReference type="PANTHER" id="PTHR30024:SF47">
    <property type="entry name" value="TAURINE-BINDING PERIPLASMIC PROTEIN"/>
    <property type="match status" value="1"/>
</dbReference>
<feature type="region of interest" description="Disordered" evidence="5">
    <location>
        <begin position="37"/>
        <end position="58"/>
    </location>
</feature>
<dbReference type="Pfam" id="PF00691">
    <property type="entry name" value="OmpA"/>
    <property type="match status" value="1"/>
</dbReference>
<keyword evidence="9" id="KW-1185">Reference proteome</keyword>
<dbReference type="Gene3D" id="3.30.1330.60">
    <property type="entry name" value="OmpA-like domain"/>
    <property type="match status" value="1"/>
</dbReference>
<proteinExistence type="inferred from homology"/>
<protein>
    <submittedName>
        <fullName evidence="8">Taurine-binding periplasmic protein</fullName>
    </submittedName>
</protein>
<dbReference type="InterPro" id="IPR015168">
    <property type="entry name" value="SsuA/THI5"/>
</dbReference>
<evidence type="ECO:0000256" key="2">
    <source>
        <dbReference type="ARBA" id="ARBA00010742"/>
    </source>
</evidence>
<comment type="similarity">
    <text evidence="2">Belongs to the bacterial solute-binding protein SsuA/TauA family.</text>
</comment>
<name>A0A518E013_9BACT</name>
<feature type="domain" description="OmpA-like" evidence="7">
    <location>
        <begin position="439"/>
        <end position="578"/>
    </location>
</feature>
<gene>
    <name evidence="8" type="primary">tauA</name>
    <name evidence="8" type="ORF">Pla8534_52760</name>
</gene>
<organism evidence="8 9">
    <name type="scientific">Lignipirellula cremea</name>
    <dbReference type="NCBI Taxonomy" id="2528010"/>
    <lineage>
        <taxon>Bacteria</taxon>
        <taxon>Pseudomonadati</taxon>
        <taxon>Planctomycetota</taxon>
        <taxon>Planctomycetia</taxon>
        <taxon>Pirellulales</taxon>
        <taxon>Pirellulaceae</taxon>
        <taxon>Lignipirellula</taxon>
    </lineage>
</organism>
<evidence type="ECO:0000313" key="9">
    <source>
        <dbReference type="Proteomes" id="UP000317648"/>
    </source>
</evidence>